<accession>A0A0B7KE08</accession>
<sequence length="537" mass="60808">MTDYLVAVYDVFREIISVRSYTQDLWRKVAYDDLNSAVAAAVSNIAITAVRKMATQILLDFPGNDSFDAILQTITRGSPEKLKKNFSVSLLAAKDDNTNVRKVRENYVHIEEQFLMYVYKDFCDFIADFRSNCTGKPTKCLQTELANRDPKFKLEKATPEERIKWRRAYTINWLYDLVNLFSSIVVQRITLKGEKHDLATVDWSTSGPWHHHRRLFGLNGFAGFVTSLAFQNPSADLKSKIQPHHVFQLQCIVDSMTVSRGWRGELILRQLLDRDAASRGNPNLHEAALTEAIRVNFIDFLGETKYMYGLNKIPSSRFTSTNANGLYEHSPFLCSAGLLEGLELAYLIGIYIWDTAPELTMAIHLHNMLEKKGFLKKPIGLWSSIAGVFVSSLFANTKTPPTSLAQAFLDHAQRRDIRARARNKSAADLVGALNPKANMFFKNKSHTQILREAGWDPERIPDSDFLIPSILAAQRLSQVKRQRDPVTEKMKLEESELVRRAKKSGMSEDEIIALGSSVDALASINARDALKVQQMER</sequence>
<reference evidence="2" key="1">
    <citation type="submission" date="2015-01" db="EMBL/GenBank/DDBJ databases">
        <authorList>
            <person name="Durling Mikael"/>
        </authorList>
    </citation>
    <scope>NUCLEOTIDE SEQUENCE</scope>
</reference>
<proteinExistence type="predicted"/>
<dbReference type="EMBL" id="CDPU01000050">
    <property type="protein sequence ID" value="CEO55304.1"/>
    <property type="molecule type" value="Genomic_DNA"/>
</dbReference>
<dbReference type="AlphaFoldDB" id="A0A0B7KE08"/>
<organism evidence="2">
    <name type="scientific">Bionectria ochroleuca</name>
    <name type="common">Gliocladium roseum</name>
    <dbReference type="NCBI Taxonomy" id="29856"/>
    <lineage>
        <taxon>Eukaryota</taxon>
        <taxon>Fungi</taxon>
        <taxon>Dikarya</taxon>
        <taxon>Ascomycota</taxon>
        <taxon>Pezizomycotina</taxon>
        <taxon>Sordariomycetes</taxon>
        <taxon>Hypocreomycetidae</taxon>
        <taxon>Hypocreales</taxon>
        <taxon>Bionectriaceae</taxon>
        <taxon>Clonostachys</taxon>
    </lineage>
</organism>
<dbReference type="PANTHER" id="PTHR38795">
    <property type="entry name" value="DUF6604 DOMAIN-CONTAINING PROTEIN"/>
    <property type="match status" value="1"/>
</dbReference>
<evidence type="ECO:0000313" key="2">
    <source>
        <dbReference type="EMBL" id="CEO55304.1"/>
    </source>
</evidence>
<dbReference type="Pfam" id="PF20253">
    <property type="entry name" value="DUF6604"/>
    <property type="match status" value="1"/>
</dbReference>
<gene>
    <name evidence="2" type="ORF">BN869_000011362_1</name>
</gene>
<dbReference type="PANTHER" id="PTHR38795:SF1">
    <property type="entry name" value="DUF6604 DOMAIN-CONTAINING PROTEIN"/>
    <property type="match status" value="1"/>
</dbReference>
<evidence type="ECO:0000259" key="1">
    <source>
        <dbReference type="Pfam" id="PF20253"/>
    </source>
</evidence>
<feature type="domain" description="DUF6604" evidence="1">
    <location>
        <begin position="3"/>
        <end position="57"/>
    </location>
</feature>
<name>A0A0B7KE08_BIOOC</name>
<dbReference type="InterPro" id="IPR046539">
    <property type="entry name" value="DUF6604"/>
</dbReference>
<protein>
    <recommendedName>
        <fullName evidence="1">DUF6604 domain-containing protein</fullName>
    </recommendedName>
</protein>